<evidence type="ECO:0000313" key="1">
    <source>
        <dbReference type="EMBL" id="RXN04737.1"/>
    </source>
</evidence>
<proteinExistence type="predicted"/>
<keyword evidence="1" id="KW-0648">Protein biosynthesis</keyword>
<evidence type="ECO:0000313" key="2">
    <source>
        <dbReference type="Proteomes" id="UP000290572"/>
    </source>
</evidence>
<dbReference type="EMBL" id="QBIY01013429">
    <property type="protein sequence ID" value="RXN04737.1"/>
    <property type="molecule type" value="Genomic_DNA"/>
</dbReference>
<keyword evidence="2" id="KW-1185">Reference proteome</keyword>
<accession>A0A498LGC4</accession>
<keyword evidence="1" id="KW-0396">Initiation factor</keyword>
<comment type="caution">
    <text evidence="1">The sequence shown here is derived from an EMBL/GenBank/DDBJ whole genome shotgun (WGS) entry which is preliminary data.</text>
</comment>
<sequence>MATLQVYQAQALKHLHEGGPVQGVMQELRAATDFALRATKVMARSLGQVMSTVVVQERHLWLTLAQMADVDKAHFLDAPISQGGLFGDTVEDFAQQFSAVQEQTEALKHILPRRDSATTITK</sequence>
<organism evidence="1 2">
    <name type="scientific">Labeo rohita</name>
    <name type="common">Indian major carp</name>
    <name type="synonym">Cyprinus rohita</name>
    <dbReference type="NCBI Taxonomy" id="84645"/>
    <lineage>
        <taxon>Eukaryota</taxon>
        <taxon>Metazoa</taxon>
        <taxon>Chordata</taxon>
        <taxon>Craniata</taxon>
        <taxon>Vertebrata</taxon>
        <taxon>Euteleostomi</taxon>
        <taxon>Actinopterygii</taxon>
        <taxon>Neopterygii</taxon>
        <taxon>Teleostei</taxon>
        <taxon>Ostariophysi</taxon>
        <taxon>Cypriniformes</taxon>
        <taxon>Cyprinidae</taxon>
        <taxon>Labeoninae</taxon>
        <taxon>Labeonini</taxon>
        <taxon>Labeo</taxon>
    </lineage>
</organism>
<reference evidence="1 2" key="1">
    <citation type="submission" date="2018-03" db="EMBL/GenBank/DDBJ databases">
        <title>Draft genome sequence of Rohu Carp (Labeo rohita).</title>
        <authorList>
            <person name="Das P."/>
            <person name="Kushwaha B."/>
            <person name="Joshi C.G."/>
            <person name="Kumar D."/>
            <person name="Nagpure N.S."/>
            <person name="Sahoo L."/>
            <person name="Das S.P."/>
            <person name="Bit A."/>
            <person name="Patnaik S."/>
            <person name="Meher P.K."/>
            <person name="Jayasankar P."/>
            <person name="Koringa P.G."/>
            <person name="Patel N.V."/>
            <person name="Hinsu A.T."/>
            <person name="Kumar R."/>
            <person name="Pandey M."/>
            <person name="Agarwal S."/>
            <person name="Srivastava S."/>
            <person name="Singh M."/>
            <person name="Iquebal M.A."/>
            <person name="Jaiswal S."/>
            <person name="Angadi U.B."/>
            <person name="Kumar N."/>
            <person name="Raza M."/>
            <person name="Shah T.M."/>
            <person name="Rai A."/>
            <person name="Jena J.K."/>
        </authorList>
    </citation>
    <scope>NUCLEOTIDE SEQUENCE [LARGE SCALE GENOMIC DNA]</scope>
    <source>
        <strain evidence="1">DASCIFA01</strain>
        <tissue evidence="1">Testis</tissue>
    </source>
</reference>
<protein>
    <submittedName>
        <fullName evidence="1">Translation initiation factor IF-2-like protein</fullName>
    </submittedName>
</protein>
<dbReference type="Proteomes" id="UP000290572">
    <property type="component" value="Unassembled WGS sequence"/>
</dbReference>
<name>A0A498LGC4_LABRO</name>
<gene>
    <name evidence="1" type="ORF">ROHU_033720</name>
</gene>
<dbReference type="GO" id="GO:0003743">
    <property type="term" value="F:translation initiation factor activity"/>
    <property type="evidence" value="ECO:0007669"/>
    <property type="project" value="UniProtKB-KW"/>
</dbReference>
<dbReference type="AlphaFoldDB" id="A0A498LGC4"/>